<feature type="compositionally biased region" description="Low complexity" evidence="1">
    <location>
        <begin position="186"/>
        <end position="214"/>
    </location>
</feature>
<comment type="caution">
    <text evidence="2">The sequence shown here is derived from an EMBL/GenBank/DDBJ whole genome shotgun (WGS) entry which is preliminary data.</text>
</comment>
<evidence type="ECO:0000256" key="1">
    <source>
        <dbReference type="SAM" id="MobiDB-lite"/>
    </source>
</evidence>
<feature type="compositionally biased region" description="Low complexity" evidence="1">
    <location>
        <begin position="160"/>
        <end position="176"/>
    </location>
</feature>
<protein>
    <submittedName>
        <fullName evidence="2">Uncharacterized protein</fullName>
    </submittedName>
</protein>
<dbReference type="AlphaFoldDB" id="A0AAI9J5Q7"/>
<feature type="compositionally biased region" description="Low complexity" evidence="1">
    <location>
        <begin position="65"/>
        <end position="79"/>
    </location>
</feature>
<evidence type="ECO:0000313" key="3">
    <source>
        <dbReference type="Proteomes" id="UP000018679"/>
    </source>
</evidence>
<dbReference type="EMBL" id="AXSB02000002">
    <property type="protein sequence ID" value="ETH33228.1"/>
    <property type="molecule type" value="Genomic_DNA"/>
</dbReference>
<gene>
    <name evidence="2" type="ORF">L566_0970</name>
</gene>
<feature type="region of interest" description="Disordered" evidence="1">
    <location>
        <begin position="64"/>
        <end position="98"/>
    </location>
</feature>
<accession>A0AAI9J5Q7</accession>
<sequence>MRPVLPCGRAHAAGAPAVLRHPIRHGRDRRQLLRPARPAHGLPVGAAHAAGLCLQYQGVSPVHGPPDAARGAAGRPAARSARRRRCGVRRPGAGRGARRTVAPLRAGAGAAAPGRQAGRGALPVCALGAARGARRGPRARLRGPPARCRRTRHGRGNAPRQLVRQRGRQQLDPGAGTRAGAGAHGGRQPARLCQQRAAGLGAHPPRAGAGAPARPQRRRLEQPRGGLVEPLPV</sequence>
<dbReference type="Proteomes" id="UP000018679">
    <property type="component" value="Unassembled WGS sequence"/>
</dbReference>
<organism evidence="2 3">
    <name type="scientific">Bordetella pertussis CHLA-26</name>
    <dbReference type="NCBI Taxonomy" id="1331284"/>
    <lineage>
        <taxon>Bacteria</taxon>
        <taxon>Pseudomonadati</taxon>
        <taxon>Pseudomonadota</taxon>
        <taxon>Betaproteobacteria</taxon>
        <taxon>Burkholderiales</taxon>
        <taxon>Alcaligenaceae</taxon>
        <taxon>Bordetella</taxon>
    </lineage>
</organism>
<reference evidence="2 3" key="1">
    <citation type="journal article" date="2013" name="Genome Announc.">
        <title>Genome Sequences of 28 Bordetella pertussis U.S. Outbreak Strains Dating from 2010 to 2012.</title>
        <authorList>
            <person name="Harvill E.T."/>
            <person name="Goodfield L.L."/>
            <person name="Ivanov Y."/>
            <person name="Meyer J.A."/>
            <person name="Newth C."/>
            <person name="Cassiday P."/>
            <person name="Tondella M.L."/>
            <person name="Liao P."/>
            <person name="Zimmerman J."/>
            <person name="Meert K."/>
            <person name="Wessel D."/>
            <person name="Berger J."/>
            <person name="Dean J.M."/>
            <person name="Holubkov R."/>
            <person name="Burr J."/>
            <person name="Liu T."/>
            <person name="Brinkac L."/>
            <person name="Kim M."/>
            <person name="Losada L."/>
        </authorList>
    </citation>
    <scope>NUCLEOTIDE SEQUENCE [LARGE SCALE GENOMIC DNA]</scope>
    <source>
        <strain evidence="2 3">CHLA-26</strain>
    </source>
</reference>
<evidence type="ECO:0000313" key="2">
    <source>
        <dbReference type="EMBL" id="ETH33228.1"/>
    </source>
</evidence>
<name>A0AAI9J5Q7_BORPT</name>
<feature type="region of interest" description="Disordered" evidence="1">
    <location>
        <begin position="130"/>
        <end position="233"/>
    </location>
</feature>
<proteinExistence type="predicted"/>
<feature type="compositionally biased region" description="Basic residues" evidence="1">
    <location>
        <begin position="132"/>
        <end position="155"/>
    </location>
</feature>